<dbReference type="GO" id="GO:0005634">
    <property type="term" value="C:nucleus"/>
    <property type="evidence" value="ECO:0007669"/>
    <property type="project" value="UniProtKB-SubCell"/>
</dbReference>
<dbReference type="EMBL" id="KY273094">
    <property type="protein sequence ID" value="APW77295.1"/>
    <property type="molecule type" value="mRNA"/>
</dbReference>
<evidence type="ECO:0000256" key="13">
    <source>
        <dbReference type="ARBA" id="ARBA00023242"/>
    </source>
</evidence>
<dbReference type="PANTHER" id="PTHR10625:SF14">
    <property type="entry name" value="HISTONE DEACETYLASE 8"/>
    <property type="match status" value="1"/>
</dbReference>
<feature type="active site" description="Proton acceptor" evidence="18">
    <location>
        <position position="155"/>
    </location>
</feature>
<evidence type="ECO:0000256" key="19">
    <source>
        <dbReference type="PIRSR" id="PIRSR037913-2"/>
    </source>
</evidence>
<name>A0A1P8L011_HYDEC</name>
<dbReference type="PANTHER" id="PTHR10625">
    <property type="entry name" value="HISTONE DEACETYLASE HDAC1-RELATED"/>
    <property type="match status" value="1"/>
</dbReference>
<evidence type="ECO:0000256" key="9">
    <source>
        <dbReference type="ARBA" id="ARBA00022801"/>
    </source>
</evidence>
<feature type="binding site" evidence="20">
    <location>
        <position position="192"/>
    </location>
    <ligand>
        <name>a divalent metal cation</name>
        <dbReference type="ChEBI" id="CHEBI:60240"/>
    </ligand>
</feature>
<keyword evidence="8 20" id="KW-0479">Metal-binding</keyword>
<dbReference type="SUPFAM" id="SSF52768">
    <property type="entry name" value="Arginase/deacetylase"/>
    <property type="match status" value="1"/>
</dbReference>
<evidence type="ECO:0000256" key="20">
    <source>
        <dbReference type="PIRSR" id="PIRSR037913-3"/>
    </source>
</evidence>
<keyword evidence="10 17" id="KW-0156">Chromatin regulator</keyword>
<evidence type="ECO:0000256" key="1">
    <source>
        <dbReference type="ARBA" id="ARBA00001968"/>
    </source>
</evidence>
<dbReference type="Pfam" id="PF00850">
    <property type="entry name" value="Hist_deacetyl"/>
    <property type="match status" value="1"/>
</dbReference>
<dbReference type="SMR" id="A0A1P8L011"/>
<organism evidence="22">
    <name type="scientific">Hydractinia echinata</name>
    <name type="common">Snail fur</name>
    <name type="synonym">Hermit crab hydroid</name>
    <dbReference type="NCBI Taxonomy" id="3283270"/>
    <lineage>
        <taxon>Eukaryota</taxon>
        <taxon>Metazoa</taxon>
        <taxon>Cnidaria</taxon>
        <taxon>Anthozoa</taxon>
        <taxon>Octocorallia</taxon>
        <taxon>Malacalcyonacea</taxon>
        <taxon>Cladiellidae</taxon>
        <taxon>Klyxum</taxon>
    </lineage>
</organism>
<comment type="subcellular location">
    <subcellularLocation>
        <location evidence="3">Chromosome</location>
    </subcellularLocation>
    <subcellularLocation>
        <location evidence="4">Cytoplasm</location>
    </subcellularLocation>
    <subcellularLocation>
        <location evidence="2 17">Nucleus</location>
    </subcellularLocation>
</comment>
<accession>A0A1P8L011</accession>
<keyword evidence="5" id="KW-0158">Chromosome</keyword>
<dbReference type="GO" id="GO:0005694">
    <property type="term" value="C:chromosome"/>
    <property type="evidence" value="ECO:0007669"/>
    <property type="project" value="UniProtKB-SubCell"/>
</dbReference>
<comment type="catalytic activity">
    <reaction evidence="15">
        <text>N(6)-(2E)-butenoyl-L-lysyl-[protein] + H2O = (2E)-2-butenoate + L-lysyl-[protein]</text>
        <dbReference type="Rhea" id="RHEA:69172"/>
        <dbReference type="Rhea" id="RHEA-COMP:9752"/>
        <dbReference type="Rhea" id="RHEA-COMP:13707"/>
        <dbReference type="ChEBI" id="CHEBI:15377"/>
        <dbReference type="ChEBI" id="CHEBI:29969"/>
        <dbReference type="ChEBI" id="CHEBI:35899"/>
        <dbReference type="ChEBI" id="CHEBI:137954"/>
    </reaction>
    <physiologicalReaction direction="left-to-right" evidence="15">
        <dbReference type="Rhea" id="RHEA:69173"/>
    </physiologicalReaction>
</comment>
<dbReference type="InterPro" id="IPR003084">
    <property type="entry name" value="HDAC_I/II"/>
</dbReference>
<protein>
    <recommendedName>
        <fullName evidence="17">Histone deacetylase</fullName>
        <ecNumber evidence="17">3.5.1.98</ecNumber>
    </recommendedName>
</protein>
<keyword evidence="6" id="KW-0963">Cytoplasm</keyword>
<keyword evidence="13 17" id="KW-0539">Nucleus</keyword>
<evidence type="ECO:0000256" key="5">
    <source>
        <dbReference type="ARBA" id="ARBA00022454"/>
    </source>
</evidence>
<comment type="catalytic activity">
    <reaction evidence="16">
        <text>N(6)-acetyl-L-lysyl-[histone] + H2O = L-lysyl-[histone] + acetate</text>
        <dbReference type="Rhea" id="RHEA:58196"/>
        <dbReference type="Rhea" id="RHEA-COMP:9845"/>
        <dbReference type="Rhea" id="RHEA-COMP:11338"/>
        <dbReference type="ChEBI" id="CHEBI:15377"/>
        <dbReference type="ChEBI" id="CHEBI:29969"/>
        <dbReference type="ChEBI" id="CHEBI:30089"/>
        <dbReference type="ChEBI" id="CHEBI:61930"/>
        <dbReference type="EC" id="3.5.1.98"/>
    </reaction>
    <physiologicalReaction direction="left-to-right" evidence="16">
        <dbReference type="Rhea" id="RHEA:58197"/>
    </physiologicalReaction>
</comment>
<evidence type="ECO:0000313" key="22">
    <source>
        <dbReference type="EMBL" id="APW77295.1"/>
    </source>
</evidence>
<evidence type="ECO:0000256" key="4">
    <source>
        <dbReference type="ARBA" id="ARBA00004496"/>
    </source>
</evidence>
<feature type="binding site" evidence="19">
    <location>
        <position position="113"/>
    </location>
    <ligand>
        <name>substrate</name>
    </ligand>
</feature>
<proteinExistence type="evidence at transcript level"/>
<dbReference type="Gene3D" id="3.40.800.20">
    <property type="entry name" value="Histone deacetylase domain"/>
    <property type="match status" value="1"/>
</dbReference>
<dbReference type="GO" id="GO:0141221">
    <property type="term" value="F:histone deacetylase activity, hydrolytic mechanism"/>
    <property type="evidence" value="ECO:0007669"/>
    <property type="project" value="UniProtKB-EC"/>
</dbReference>
<evidence type="ECO:0000256" key="17">
    <source>
        <dbReference type="PIRNR" id="PIRNR037913"/>
    </source>
</evidence>
<evidence type="ECO:0000256" key="3">
    <source>
        <dbReference type="ARBA" id="ARBA00004286"/>
    </source>
</evidence>
<feature type="domain" description="Histone deacetylase" evidence="21">
    <location>
        <begin position="21"/>
        <end position="332"/>
    </location>
</feature>
<dbReference type="GO" id="GO:0031507">
    <property type="term" value="P:heterochromatin formation"/>
    <property type="evidence" value="ECO:0007669"/>
    <property type="project" value="TreeGrafter"/>
</dbReference>
<dbReference type="AlphaFoldDB" id="A0A1P8L011"/>
<dbReference type="PIRSF" id="PIRSF037913">
    <property type="entry name" value="His_deacetylse_1"/>
    <property type="match status" value="1"/>
</dbReference>
<dbReference type="InterPro" id="IPR023696">
    <property type="entry name" value="Ureohydrolase_dom_sf"/>
</dbReference>
<evidence type="ECO:0000256" key="12">
    <source>
        <dbReference type="ARBA" id="ARBA00023163"/>
    </source>
</evidence>
<dbReference type="PRINTS" id="PR01270">
    <property type="entry name" value="HDASUPER"/>
</dbReference>
<keyword evidence="11 17" id="KW-0805">Transcription regulation</keyword>
<dbReference type="GO" id="GO:0160008">
    <property type="term" value="F:protein decrotonylase activity"/>
    <property type="evidence" value="ECO:0007669"/>
    <property type="project" value="RHEA"/>
</dbReference>
<evidence type="ECO:0000256" key="11">
    <source>
        <dbReference type="ARBA" id="ARBA00023015"/>
    </source>
</evidence>
<sequence>MSKKKVAYISSPSYVALCNQHPKTKNRAVVVDSLIEAYNLLNEVFVVAPTPALREDLMLFHSEDYVNCLEKIQNNLECEIVDYDKDEDSCEETFDLDELEEEFQISDYGFGYDCPVFKGLFDYAKMVVGATVRAADILIKGEADFTINLHGGWHHAHVDEAAGFCYVNDIVIGILKLTSKFKRVLYVDLDVHHGDGVEEAFQYSKNVLTFSLHKHLNGYFPGTGAKQDIGKGSGKYFSVNVPLKDGIDDIMYYFVFNKLFNQIVLSFEPDVFVVQCGADSLSLDPLGGFNLTSQGIIDCVKDICACNKPVMILGGGGYNLANTSRCWTQLTAMVVGKEISRDIPDHDYMEHYGPDFSVFVASSNRKNENTDAYIEDLLEHVTTNITKIKMKKENSSKTIDNKENETLKCATERDFVADKLVKKQALMEKNC</sequence>
<comment type="cofactor">
    <cofactor evidence="1">
        <name>a divalent metal cation</name>
        <dbReference type="ChEBI" id="CHEBI:60240"/>
    </cofactor>
</comment>
<evidence type="ECO:0000256" key="18">
    <source>
        <dbReference type="PIRSR" id="PIRSR037913-1"/>
    </source>
</evidence>
<evidence type="ECO:0000256" key="16">
    <source>
        <dbReference type="ARBA" id="ARBA00049416"/>
    </source>
</evidence>
<keyword evidence="12 17" id="KW-0804">Transcription</keyword>
<feature type="binding site" evidence="20">
    <location>
        <position position="279"/>
    </location>
    <ligand>
        <name>a divalent metal cation</name>
        <dbReference type="ChEBI" id="CHEBI:60240"/>
    </ligand>
</feature>
<comment type="catalytic activity">
    <reaction evidence="14">
        <text>N(6)-acetyl-L-lysyl-[protein] + H2O = L-lysyl-[protein] + acetate</text>
        <dbReference type="Rhea" id="RHEA:58108"/>
        <dbReference type="Rhea" id="RHEA-COMP:9752"/>
        <dbReference type="Rhea" id="RHEA-COMP:10731"/>
        <dbReference type="ChEBI" id="CHEBI:15377"/>
        <dbReference type="ChEBI" id="CHEBI:29969"/>
        <dbReference type="ChEBI" id="CHEBI:30089"/>
        <dbReference type="ChEBI" id="CHEBI:61930"/>
    </reaction>
    <physiologicalReaction direction="left-to-right" evidence="14">
        <dbReference type="Rhea" id="RHEA:58109"/>
    </physiologicalReaction>
</comment>
<evidence type="ECO:0000256" key="8">
    <source>
        <dbReference type="ARBA" id="ARBA00022723"/>
    </source>
</evidence>
<dbReference type="GO" id="GO:0046872">
    <property type="term" value="F:metal ion binding"/>
    <property type="evidence" value="ECO:0007669"/>
    <property type="project" value="UniProtKB-KW"/>
</dbReference>
<evidence type="ECO:0000256" key="7">
    <source>
        <dbReference type="ARBA" id="ARBA00022491"/>
    </source>
</evidence>
<evidence type="ECO:0000256" key="14">
    <source>
        <dbReference type="ARBA" id="ARBA00049136"/>
    </source>
</evidence>
<evidence type="ECO:0000259" key="21">
    <source>
        <dbReference type="Pfam" id="PF00850"/>
    </source>
</evidence>
<feature type="binding site" evidence="20">
    <location>
        <position position="190"/>
    </location>
    <ligand>
        <name>a divalent metal cation</name>
        <dbReference type="ChEBI" id="CHEBI:60240"/>
    </ligand>
</feature>
<dbReference type="GO" id="GO:0005737">
    <property type="term" value="C:cytoplasm"/>
    <property type="evidence" value="ECO:0007669"/>
    <property type="project" value="UniProtKB-SubCell"/>
</dbReference>
<evidence type="ECO:0000256" key="10">
    <source>
        <dbReference type="ARBA" id="ARBA00022853"/>
    </source>
</evidence>
<evidence type="ECO:0000256" key="2">
    <source>
        <dbReference type="ARBA" id="ARBA00004123"/>
    </source>
</evidence>
<evidence type="ECO:0000256" key="6">
    <source>
        <dbReference type="ARBA" id="ARBA00022490"/>
    </source>
</evidence>
<dbReference type="EC" id="3.5.1.98" evidence="17"/>
<comment type="similarity">
    <text evidence="17">Belongs to the histone deacetylase family. HD Type 1 subfamily.</text>
</comment>
<feature type="binding site" evidence="19">
    <location>
        <position position="318"/>
    </location>
    <ligand>
        <name>substrate</name>
    </ligand>
</feature>
<dbReference type="InterPro" id="IPR023801">
    <property type="entry name" value="His_deacetylse_dom"/>
</dbReference>
<reference evidence="22" key="1">
    <citation type="submission" date="2016-11" db="EMBL/GenBank/DDBJ databases">
        <title>An evolutionarily conserved SoxB-Hdac2 crosstalk regulates neurogenesis in a cnidarian.</title>
        <authorList>
            <person name="Flici H."/>
            <person name="Schnitzler C.E."/>
            <person name="Millane R.C."/>
            <person name="Govinden G."/>
            <person name="Houlihan A."/>
            <person name="Baxevanis A.D."/>
            <person name="Frank U."/>
        </authorList>
    </citation>
    <scope>NUCLEOTIDE SEQUENCE</scope>
</reference>
<gene>
    <name evidence="22" type="primary">Hdac8</name>
</gene>
<dbReference type="InterPro" id="IPR037138">
    <property type="entry name" value="His_deacetylse_dom_sf"/>
</dbReference>
<evidence type="ECO:0000256" key="15">
    <source>
        <dbReference type="ARBA" id="ARBA00049193"/>
    </source>
</evidence>
<dbReference type="InterPro" id="IPR000286">
    <property type="entry name" value="HDACs"/>
</dbReference>
<keyword evidence="7" id="KW-0678">Repressor</keyword>
<keyword evidence="9 17" id="KW-0378">Hydrolase</keyword>
<feature type="binding site" evidence="19">
    <location>
        <position position="163"/>
    </location>
    <ligand>
        <name>substrate</name>
    </ligand>
</feature>